<keyword evidence="2" id="KW-1185">Reference proteome</keyword>
<dbReference type="Pfam" id="PF00651">
    <property type="entry name" value="BTB"/>
    <property type="match status" value="1"/>
</dbReference>
<proteinExistence type="predicted"/>
<dbReference type="SUPFAM" id="SSF49785">
    <property type="entry name" value="Galactose-binding domain-like"/>
    <property type="match status" value="2"/>
</dbReference>
<name>A0A7E4VI11_PANRE</name>
<dbReference type="GO" id="GO:0008344">
    <property type="term" value="P:adult locomotory behavior"/>
    <property type="evidence" value="ECO:0007669"/>
    <property type="project" value="TreeGrafter"/>
</dbReference>
<organism evidence="2 3">
    <name type="scientific">Panagrellus redivivus</name>
    <name type="common">Microworm</name>
    <dbReference type="NCBI Taxonomy" id="6233"/>
    <lineage>
        <taxon>Eukaryota</taxon>
        <taxon>Metazoa</taxon>
        <taxon>Ecdysozoa</taxon>
        <taxon>Nematoda</taxon>
        <taxon>Chromadorea</taxon>
        <taxon>Rhabditida</taxon>
        <taxon>Tylenchina</taxon>
        <taxon>Panagrolaimomorpha</taxon>
        <taxon>Panagrolaimoidea</taxon>
        <taxon>Panagrolaimidae</taxon>
        <taxon>Panagrellus</taxon>
    </lineage>
</organism>
<reference evidence="3" key="2">
    <citation type="submission" date="2020-10" db="UniProtKB">
        <authorList>
            <consortium name="WormBaseParasite"/>
        </authorList>
    </citation>
    <scope>IDENTIFICATION</scope>
</reference>
<dbReference type="AlphaFoldDB" id="A0A7E4VI11"/>
<reference evidence="2" key="1">
    <citation type="journal article" date="2013" name="Genetics">
        <title>The draft genome and transcriptome of Panagrellus redivivus are shaped by the harsh demands of a free-living lifestyle.</title>
        <authorList>
            <person name="Srinivasan J."/>
            <person name="Dillman A.R."/>
            <person name="Macchietto M.G."/>
            <person name="Heikkinen L."/>
            <person name="Lakso M."/>
            <person name="Fracchia K.M."/>
            <person name="Antoshechkin I."/>
            <person name="Mortazavi A."/>
            <person name="Wong G."/>
            <person name="Sternberg P.W."/>
        </authorList>
    </citation>
    <scope>NUCLEOTIDE SEQUENCE [LARGE SCALE GENOMIC DNA]</scope>
    <source>
        <strain evidence="2">MT8872</strain>
    </source>
</reference>
<dbReference type="InterPro" id="IPR052407">
    <property type="entry name" value="BTB_POZ_domain_cont_9"/>
</dbReference>
<dbReference type="InterPro" id="IPR011333">
    <property type="entry name" value="SKP1/BTB/POZ_sf"/>
</dbReference>
<dbReference type="Proteomes" id="UP000492821">
    <property type="component" value="Unassembled WGS sequence"/>
</dbReference>
<dbReference type="WBParaSite" id="Pan_g21127.t1">
    <property type="protein sequence ID" value="Pan_g21127.t1"/>
    <property type="gene ID" value="Pan_g21127"/>
</dbReference>
<protein>
    <submittedName>
        <fullName evidence="3">BTB domain-containing protein</fullName>
    </submittedName>
</protein>
<dbReference type="InterPro" id="IPR008979">
    <property type="entry name" value="Galactose-bd-like_sf"/>
</dbReference>
<dbReference type="Gene3D" id="1.25.40.420">
    <property type="match status" value="1"/>
</dbReference>
<evidence type="ECO:0000313" key="2">
    <source>
        <dbReference type="Proteomes" id="UP000492821"/>
    </source>
</evidence>
<dbReference type="GO" id="GO:0050804">
    <property type="term" value="P:modulation of chemical synaptic transmission"/>
    <property type="evidence" value="ECO:0007669"/>
    <property type="project" value="TreeGrafter"/>
</dbReference>
<dbReference type="InterPro" id="IPR011705">
    <property type="entry name" value="BACK"/>
</dbReference>
<dbReference type="PROSITE" id="PS50097">
    <property type="entry name" value="BTB"/>
    <property type="match status" value="1"/>
</dbReference>
<accession>A0A7E4VI11</accession>
<dbReference type="SUPFAM" id="SSF54695">
    <property type="entry name" value="POZ domain"/>
    <property type="match status" value="1"/>
</dbReference>
<dbReference type="SMART" id="SM00225">
    <property type="entry name" value="BTB"/>
    <property type="match status" value="1"/>
</dbReference>
<dbReference type="Gene3D" id="3.30.710.10">
    <property type="entry name" value="Potassium Channel Kv1.1, Chain A"/>
    <property type="match status" value="1"/>
</dbReference>
<dbReference type="GO" id="GO:0048512">
    <property type="term" value="P:circadian behavior"/>
    <property type="evidence" value="ECO:0007669"/>
    <property type="project" value="TreeGrafter"/>
</dbReference>
<feature type="domain" description="BTB" evidence="1">
    <location>
        <begin position="26"/>
        <end position="92"/>
    </location>
</feature>
<dbReference type="GO" id="GO:0005737">
    <property type="term" value="C:cytoplasm"/>
    <property type="evidence" value="ECO:0007669"/>
    <property type="project" value="TreeGrafter"/>
</dbReference>
<evidence type="ECO:0000313" key="3">
    <source>
        <dbReference type="WBParaSite" id="Pan_g21127.t1"/>
    </source>
</evidence>
<dbReference type="CDD" id="cd14733">
    <property type="entry name" value="BACK"/>
    <property type="match status" value="1"/>
</dbReference>
<dbReference type="PANTHER" id="PTHR46306">
    <property type="entry name" value="BTB/POZ DOMAIN-CONTAINING PROTEIN 9"/>
    <property type="match status" value="1"/>
</dbReference>
<dbReference type="Gene3D" id="2.60.120.260">
    <property type="entry name" value="Galactose-binding domain-like"/>
    <property type="match status" value="2"/>
</dbReference>
<dbReference type="InterPro" id="IPR000210">
    <property type="entry name" value="BTB/POZ_dom"/>
</dbReference>
<dbReference type="PANTHER" id="PTHR46306:SF1">
    <property type="entry name" value="BTB_POZ DOMAIN-CONTAINING PROTEIN 9"/>
    <property type="match status" value="1"/>
</dbReference>
<sequence>MSVLITAEAADVLEKVGGLYLNKAYSDVEFIVDGERLPAHRNILAQRCPIFKAIFSSNSELEKEVIEVPDTSLEAFKLLLKFIYVGTVEFGSDDIDDVFEMATTFEMPRLIEHYIDHLKSTCAVGNVVDILNKATEKSQETLIDHCIDYVCAHCAELIGHESFKKLPVKALHRLLEKPLSEVSAESIFCTFLIGHESFKKLPIKALQRVLEKPTSEVSADTIFRTFVEWMQANPSESEQFPELLKRMDLTGLEIYEIIDVIRPLNLVSDSLLLDLAYDHAKKLSDELMQHYKKTENILRPRSELPDSELDALINNDEYPTSYGTPLLTTFKHTIGIENEAITIDLDNIYKLNNVFFALSYGDWSYWVEVSKDNVNWTRVVDYSKYVCRGFQRLYFKTQLVRYIRICGTGPVGEIFKISRLEADHTMRPLEVDPETTVVVPSKNVAFEDMNAVLTQGGAYSPDGMINSAIESCSGHRIGEDPLIVQLPQPYILDNMNLLLSDDNSYSYNIEISTDKINWTRVFSEECVTSWRQIKFDKQPVVFVKLTGTYSTSTHFSCQKFECPAETKF</sequence>
<dbReference type="Pfam" id="PF07707">
    <property type="entry name" value="BACK"/>
    <property type="match status" value="1"/>
</dbReference>
<evidence type="ECO:0000259" key="1">
    <source>
        <dbReference type="PROSITE" id="PS50097"/>
    </source>
</evidence>